<comment type="catalytic activity">
    <reaction evidence="7">
        <text>L-threonyl-[protein] + ATP = O-phospho-L-threonyl-[protein] + ADP + H(+)</text>
        <dbReference type="Rhea" id="RHEA:46608"/>
        <dbReference type="Rhea" id="RHEA-COMP:11060"/>
        <dbReference type="Rhea" id="RHEA-COMP:11605"/>
        <dbReference type="ChEBI" id="CHEBI:15378"/>
        <dbReference type="ChEBI" id="CHEBI:30013"/>
        <dbReference type="ChEBI" id="CHEBI:30616"/>
        <dbReference type="ChEBI" id="CHEBI:61977"/>
        <dbReference type="ChEBI" id="CHEBI:456216"/>
        <dbReference type="EC" id="2.7.11.1"/>
    </reaction>
</comment>
<evidence type="ECO:0000256" key="5">
    <source>
        <dbReference type="ARBA" id="ARBA00022777"/>
    </source>
</evidence>
<keyword evidence="4" id="KW-0547">Nucleotide-binding</keyword>
<evidence type="ECO:0000256" key="1">
    <source>
        <dbReference type="ARBA" id="ARBA00012513"/>
    </source>
</evidence>
<dbReference type="Pfam" id="PF01163">
    <property type="entry name" value="RIO1"/>
    <property type="match status" value="1"/>
</dbReference>
<reference evidence="10 11" key="1">
    <citation type="submission" date="2022-12" db="EMBL/GenBank/DDBJ databases">
        <title>Genome sequence of Pasteurellaceae Bisgaard Taxon 45.</title>
        <authorList>
            <person name="Foggin C."/>
            <person name="Rosen L.E."/>
            <person name="Henton M."/>
            <person name="Buys A."/>
            <person name="Floyd T."/>
            <person name="Turner A.D."/>
            <person name="Tarbin J."/>
            <person name="Lloyd A.S."/>
            <person name="Chaitezvi C."/>
            <person name="Ellis R.J."/>
            <person name="Roberts H.C."/>
            <person name="Dastjerdi A."/>
            <person name="Nunez A."/>
            <person name="Van Vliet A.H."/>
            <person name="Steinbach F."/>
        </authorList>
    </citation>
    <scope>NUCLEOTIDE SEQUENCE [LARGE SCALE GENOMIC DNA]</scope>
    <source>
        <strain evidence="10 11">VF20HR</strain>
    </source>
</reference>
<gene>
    <name evidence="10" type="ORF">O7M46_09270</name>
</gene>
<dbReference type="GO" id="GO:0016301">
    <property type="term" value="F:kinase activity"/>
    <property type="evidence" value="ECO:0007669"/>
    <property type="project" value="UniProtKB-KW"/>
</dbReference>
<dbReference type="EC" id="2.7.11.1" evidence="1"/>
<dbReference type="EMBL" id="JAQAHH010000009">
    <property type="protein sequence ID" value="MDP9501146.1"/>
    <property type="molecule type" value="Genomic_DNA"/>
</dbReference>
<evidence type="ECO:0000313" key="11">
    <source>
        <dbReference type="Proteomes" id="UP001224083"/>
    </source>
</evidence>
<evidence type="ECO:0000259" key="9">
    <source>
        <dbReference type="Pfam" id="PF01163"/>
    </source>
</evidence>
<evidence type="ECO:0000256" key="6">
    <source>
        <dbReference type="ARBA" id="ARBA00022840"/>
    </source>
</evidence>
<keyword evidence="6" id="KW-0067">ATP-binding</keyword>
<evidence type="ECO:0000256" key="7">
    <source>
        <dbReference type="ARBA" id="ARBA00047899"/>
    </source>
</evidence>
<keyword evidence="3" id="KW-0808">Transferase</keyword>
<accession>A0ABT9KJ36</accession>
<comment type="caution">
    <text evidence="10">The sequence shown here is derived from an EMBL/GenBank/DDBJ whole genome shotgun (WGS) entry which is preliminary data.</text>
</comment>
<evidence type="ECO:0000313" key="10">
    <source>
        <dbReference type="EMBL" id="MDP9501146.1"/>
    </source>
</evidence>
<dbReference type="InterPro" id="IPR018934">
    <property type="entry name" value="RIO_dom"/>
</dbReference>
<evidence type="ECO:0000256" key="8">
    <source>
        <dbReference type="ARBA" id="ARBA00048679"/>
    </source>
</evidence>
<evidence type="ECO:0000256" key="4">
    <source>
        <dbReference type="ARBA" id="ARBA00022741"/>
    </source>
</evidence>
<evidence type="ECO:0000256" key="2">
    <source>
        <dbReference type="ARBA" id="ARBA00022527"/>
    </source>
</evidence>
<comment type="catalytic activity">
    <reaction evidence="8">
        <text>L-seryl-[protein] + ATP = O-phospho-L-seryl-[protein] + ADP + H(+)</text>
        <dbReference type="Rhea" id="RHEA:17989"/>
        <dbReference type="Rhea" id="RHEA-COMP:9863"/>
        <dbReference type="Rhea" id="RHEA-COMP:11604"/>
        <dbReference type="ChEBI" id="CHEBI:15378"/>
        <dbReference type="ChEBI" id="CHEBI:29999"/>
        <dbReference type="ChEBI" id="CHEBI:30616"/>
        <dbReference type="ChEBI" id="CHEBI:83421"/>
        <dbReference type="ChEBI" id="CHEBI:456216"/>
        <dbReference type="EC" id="2.7.11.1"/>
    </reaction>
</comment>
<evidence type="ECO:0000256" key="3">
    <source>
        <dbReference type="ARBA" id="ARBA00022679"/>
    </source>
</evidence>
<feature type="domain" description="RIO-type" evidence="9">
    <location>
        <begin position="53"/>
        <end position="149"/>
    </location>
</feature>
<protein>
    <recommendedName>
        <fullName evidence="1">non-specific serine/threonine protein kinase</fullName>
        <ecNumber evidence="1">2.7.11.1</ecNumber>
    </recommendedName>
</protein>
<keyword evidence="11" id="KW-1185">Reference proteome</keyword>
<dbReference type="SUPFAM" id="SSF56112">
    <property type="entry name" value="Protein kinase-like (PK-like)"/>
    <property type="match status" value="1"/>
</dbReference>
<dbReference type="Proteomes" id="UP001224083">
    <property type="component" value="Unassembled WGS sequence"/>
</dbReference>
<keyword evidence="5 10" id="KW-0418">Kinase</keyword>
<organism evidence="10 11">
    <name type="scientific">Bisgaard Taxon 45</name>
    <dbReference type="NCBI Taxonomy" id="304289"/>
    <lineage>
        <taxon>Bacteria</taxon>
        <taxon>Pseudomonadati</taxon>
        <taxon>Pseudomonadota</taxon>
        <taxon>Gammaproteobacteria</taxon>
        <taxon>Pasteurellales</taxon>
        <taxon>Pasteurellaceae</taxon>
    </lineage>
</organism>
<name>A0ABT9KJ36_9PAST</name>
<dbReference type="InterPro" id="IPR011009">
    <property type="entry name" value="Kinase-like_dom_sf"/>
</dbReference>
<keyword evidence="2" id="KW-0723">Serine/threonine-protein kinase</keyword>
<proteinExistence type="predicted"/>
<sequence length="246" mass="29360">MEFLPTSFEEYIAQLVEENRHRRIYRFQYQGKHYWLKQPEQLRGIWKLLKPNAQIALQKEIQILKYFVSRQAPVPQLITYGEHFFVVEDAGRTAIAWQEDSRLSQQRKLQILLDCLHALIQLHQTGLVHGRPVLRDMTWQDGKVTFIDLEAYPTEKDLLRKKTKDVILFLYGLCRAKVISDEQIQCLIREYAELGDAQVWHEVLSTLRRYRFIYYILLPFKPIAKTDLIAIYRLFENMSFQLKEGK</sequence>